<dbReference type="InterPro" id="IPR003439">
    <property type="entry name" value="ABC_transporter-like_ATP-bd"/>
</dbReference>
<dbReference type="InterPro" id="IPR051120">
    <property type="entry name" value="ABC_AA/LPS_Transport"/>
</dbReference>
<proteinExistence type="predicted"/>
<dbReference type="AlphaFoldDB" id="A0A511DA01"/>
<dbReference type="EMBL" id="BJVJ01000003">
    <property type="protein sequence ID" value="GEL21601.1"/>
    <property type="molecule type" value="Genomic_DNA"/>
</dbReference>
<dbReference type="Pfam" id="PF00005">
    <property type="entry name" value="ABC_tran"/>
    <property type="match status" value="1"/>
</dbReference>
<dbReference type="GO" id="GO:0005886">
    <property type="term" value="C:plasma membrane"/>
    <property type="evidence" value="ECO:0007669"/>
    <property type="project" value="TreeGrafter"/>
</dbReference>
<organism evidence="5 6">
    <name type="scientific">Pseudonocardia sulfidoxydans NBRC 16205</name>
    <dbReference type="NCBI Taxonomy" id="1223511"/>
    <lineage>
        <taxon>Bacteria</taxon>
        <taxon>Bacillati</taxon>
        <taxon>Actinomycetota</taxon>
        <taxon>Actinomycetes</taxon>
        <taxon>Pseudonocardiales</taxon>
        <taxon>Pseudonocardiaceae</taxon>
        <taxon>Pseudonocardia</taxon>
    </lineage>
</organism>
<dbReference type="GO" id="GO:0005524">
    <property type="term" value="F:ATP binding"/>
    <property type="evidence" value="ECO:0007669"/>
    <property type="project" value="UniProtKB-KW"/>
</dbReference>
<reference evidence="5 6" key="1">
    <citation type="submission" date="2019-07" db="EMBL/GenBank/DDBJ databases">
        <title>Whole genome shotgun sequence of Pseudonocardia sulfidoxydans NBRC 16205.</title>
        <authorList>
            <person name="Hosoyama A."/>
            <person name="Uohara A."/>
            <person name="Ohji S."/>
            <person name="Ichikawa N."/>
        </authorList>
    </citation>
    <scope>NUCLEOTIDE SEQUENCE [LARGE SCALE GENOMIC DNA]</scope>
    <source>
        <strain evidence="5 6">NBRC 16205</strain>
    </source>
</reference>
<feature type="domain" description="ABC transporter" evidence="4">
    <location>
        <begin position="22"/>
        <end position="270"/>
    </location>
</feature>
<keyword evidence="3 5" id="KW-0067">ATP-binding</keyword>
<evidence type="ECO:0000256" key="2">
    <source>
        <dbReference type="ARBA" id="ARBA00022741"/>
    </source>
</evidence>
<dbReference type="Pfam" id="PF12399">
    <property type="entry name" value="BCA_ABC_TP_C"/>
    <property type="match status" value="1"/>
</dbReference>
<dbReference type="SMART" id="SM00382">
    <property type="entry name" value="AAA"/>
    <property type="match status" value="1"/>
</dbReference>
<evidence type="ECO:0000256" key="3">
    <source>
        <dbReference type="ARBA" id="ARBA00022840"/>
    </source>
</evidence>
<evidence type="ECO:0000256" key="1">
    <source>
        <dbReference type="ARBA" id="ARBA00022448"/>
    </source>
</evidence>
<accession>A0A511DA01</accession>
<dbReference type="OrthoDB" id="8724465at2"/>
<keyword evidence="6" id="KW-1185">Reference proteome</keyword>
<keyword evidence="2" id="KW-0547">Nucleotide-binding</keyword>
<gene>
    <name evidence="5" type="primary">livG</name>
    <name evidence="5" type="ORF">PSU4_05550</name>
</gene>
<dbReference type="Proteomes" id="UP000321685">
    <property type="component" value="Unassembled WGS sequence"/>
</dbReference>
<comment type="caution">
    <text evidence="5">The sequence shown here is derived from an EMBL/GenBank/DDBJ whole genome shotgun (WGS) entry which is preliminary data.</text>
</comment>
<dbReference type="InterPro" id="IPR003593">
    <property type="entry name" value="AAA+_ATPase"/>
</dbReference>
<name>A0A511DA01_9PSEU</name>
<dbReference type="PROSITE" id="PS50893">
    <property type="entry name" value="ABC_TRANSPORTER_2"/>
    <property type="match status" value="1"/>
</dbReference>
<dbReference type="Gene3D" id="3.40.50.300">
    <property type="entry name" value="P-loop containing nucleotide triphosphate hydrolases"/>
    <property type="match status" value="1"/>
</dbReference>
<evidence type="ECO:0000313" key="6">
    <source>
        <dbReference type="Proteomes" id="UP000321685"/>
    </source>
</evidence>
<dbReference type="InterPro" id="IPR027417">
    <property type="entry name" value="P-loop_NTPase"/>
</dbReference>
<dbReference type="InterPro" id="IPR032823">
    <property type="entry name" value="BCA_ABC_TP_C"/>
</dbReference>
<dbReference type="PANTHER" id="PTHR45772">
    <property type="entry name" value="CONSERVED COMPONENT OF ABC TRANSPORTER FOR NATURAL AMINO ACIDS-RELATED"/>
    <property type="match status" value="1"/>
</dbReference>
<sequence length="276" mass="28954">MSTETVGAGDTATPSREATPVVEFDGVGKSFGGNSVLEGVNLAVRPGFTGLIGPNGAGKTTCLNVVSGYLRPDAGDVRLGGQSVIGLRPDKVAQLGVSRTFQTPRLIPNLSAVENVMVGGGRHHRHGHIAELFGVPAARRDEKTQRARARELLAVFGLGEHPDRAANQFPIGSQKIIEVARGLLNDPTLLLLDEPAAGLGAEDVDRLVDGLNGWLGERPGAAVMIIEHDLELITRLCPTAAVLHFGRIIQNGPPKDVLRDPVVVEAYLGADVAAGD</sequence>
<evidence type="ECO:0000259" key="4">
    <source>
        <dbReference type="PROSITE" id="PS50893"/>
    </source>
</evidence>
<dbReference type="GO" id="GO:0016887">
    <property type="term" value="F:ATP hydrolysis activity"/>
    <property type="evidence" value="ECO:0007669"/>
    <property type="project" value="InterPro"/>
</dbReference>
<dbReference type="PANTHER" id="PTHR45772:SF9">
    <property type="entry name" value="CONSERVED COMPONENT OF ABC TRANSPORTER FOR NATURAL AMINO ACIDS"/>
    <property type="match status" value="1"/>
</dbReference>
<dbReference type="RefSeq" id="WP_147102337.1">
    <property type="nucleotide sequence ID" value="NZ_BJVJ01000003.1"/>
</dbReference>
<keyword evidence="1" id="KW-0813">Transport</keyword>
<dbReference type="SUPFAM" id="SSF52540">
    <property type="entry name" value="P-loop containing nucleoside triphosphate hydrolases"/>
    <property type="match status" value="1"/>
</dbReference>
<protein>
    <submittedName>
        <fullName evidence="5">ABC transporter ATP-binding protein</fullName>
    </submittedName>
</protein>
<evidence type="ECO:0000313" key="5">
    <source>
        <dbReference type="EMBL" id="GEL21601.1"/>
    </source>
</evidence>